<evidence type="ECO:0000259" key="2">
    <source>
        <dbReference type="PROSITE" id="PS50825"/>
    </source>
</evidence>
<dbReference type="Gene3D" id="2.60.40.650">
    <property type="match status" value="1"/>
</dbReference>
<dbReference type="InterPro" id="IPR014756">
    <property type="entry name" value="Ig_E-set"/>
</dbReference>
<name>A0A075MSE3_9ARCH</name>
<dbReference type="Gene3D" id="3.20.20.370">
    <property type="entry name" value="Glycoside hydrolase/deacetylase"/>
    <property type="match status" value="1"/>
</dbReference>
<dbReference type="AlphaFoldDB" id="A0A075MSE3"/>
<dbReference type="RefSeq" id="WP_148699290.1">
    <property type="nucleotide sequence ID" value="NZ_CP007174.1"/>
</dbReference>
<organism evidence="3 4">
    <name type="scientific">Candidatus Nitrososphaera evergladensis SR1</name>
    <dbReference type="NCBI Taxonomy" id="1459636"/>
    <lineage>
        <taxon>Archaea</taxon>
        <taxon>Nitrososphaerota</taxon>
        <taxon>Nitrososphaeria</taxon>
        <taxon>Nitrososphaerales</taxon>
        <taxon>Nitrososphaeraceae</taxon>
        <taxon>Nitrososphaera</taxon>
    </lineage>
</organism>
<keyword evidence="3" id="KW-0378">Hydrolase</keyword>
<dbReference type="InterPro" id="IPR003410">
    <property type="entry name" value="HYR_dom"/>
</dbReference>
<accession>A0A075MSE3</accession>
<dbReference type="Proteomes" id="UP000028194">
    <property type="component" value="Chromosome"/>
</dbReference>
<dbReference type="SUPFAM" id="SSF81296">
    <property type="entry name" value="E set domains"/>
    <property type="match status" value="1"/>
</dbReference>
<keyword evidence="3" id="KW-0119">Carbohydrate metabolism</keyword>
<keyword evidence="3" id="KW-0624">Polysaccharide degradation</keyword>
<sequence length="557" mass="60052">MTRKKISFKFMSTCSYPATHKAVAALMMTTVMVLLLITPASMALTASAQELTTAASVDTPSPKEACNCVIFRLDDVQDYWLVPVQAAIIDKFIEKNASLDMALIMNWVGNDPALVSKLREASLSQQNSSLIEMSLHGWNHVDYGKLSLGQQYDTLKAANARMQDLFGRKSAILVMPFNSYNEDTLKAMNQLGLRIISAEFDTEIESIYNPDEPDSPDNKIYRATTATATTIPKGQDANNSESGVGGDGSLDDDIKDQYGIYHLPQAVGFYTYDSEIPTKTPLALIEEKIGSTIASYGYAVVTLHPQDFTVKNADNSPTKDLSQKEIDDLGILIDWIKQNNHTIRTFSDATKVPLFPIVDNVAPSINAPMDKAVVSSSPLTHVDLGFPTLSDNVDPHPVAINNAPAVGFPRGTTKVIWTAADDAGNAANATQYVTVALVADKTRPTVTIDAPANTTAIKGSAPIANIPVKGTAFDDESGVKVIEVRTNDTDYKVAKQEGEGGGDGWSNWSASVTVKHPGITEIIARATDFFGNHQWRTIQVQVSLNGTAATTTGNGKA</sequence>
<keyword evidence="1" id="KW-0677">Repeat</keyword>
<protein>
    <submittedName>
        <fullName evidence="3">Putative xylanase/chitin deacetylase</fullName>
    </submittedName>
</protein>
<feature type="domain" description="HYR" evidence="2">
    <location>
        <begin position="358"/>
        <end position="437"/>
    </location>
</feature>
<dbReference type="KEGG" id="nev:NTE_00182"/>
<evidence type="ECO:0000256" key="1">
    <source>
        <dbReference type="ARBA" id="ARBA00022737"/>
    </source>
</evidence>
<dbReference type="GO" id="GO:0016798">
    <property type="term" value="F:hydrolase activity, acting on glycosyl bonds"/>
    <property type="evidence" value="ECO:0007669"/>
    <property type="project" value="UniProtKB-KW"/>
</dbReference>
<dbReference type="GO" id="GO:0045493">
    <property type="term" value="P:xylan catabolic process"/>
    <property type="evidence" value="ECO:0007669"/>
    <property type="project" value="UniProtKB-KW"/>
</dbReference>
<dbReference type="Pfam" id="PF01522">
    <property type="entry name" value="Polysacc_deac_1"/>
    <property type="match status" value="1"/>
</dbReference>
<keyword evidence="4" id="KW-1185">Reference proteome</keyword>
<dbReference type="eggNOG" id="arCOG03439">
    <property type="taxonomic scope" value="Archaea"/>
</dbReference>
<reference evidence="3 4" key="1">
    <citation type="journal article" date="2014" name="PLoS ONE">
        <title>Genome Sequence of Candidatus Nitrososphaera evergladensis from Group I.1b Enriched from Everglades Soil Reveals Novel Genomic Features of the Ammonia-Oxidizing Archaea.</title>
        <authorList>
            <person name="Zhalnina K.V."/>
            <person name="Dias R."/>
            <person name="Leonard M.T."/>
            <person name="Dorr de Quadros P."/>
            <person name="Camargo F.A."/>
            <person name="Drew J.C."/>
            <person name="Farmerie W.G."/>
            <person name="Daroub S.H."/>
            <person name="Triplett E.W."/>
        </authorList>
    </citation>
    <scope>NUCLEOTIDE SEQUENCE [LARGE SCALE GENOMIC DNA]</scope>
    <source>
        <strain evidence="3 4">SR1</strain>
    </source>
</reference>
<dbReference type="GO" id="GO:0016810">
    <property type="term" value="F:hydrolase activity, acting on carbon-nitrogen (but not peptide) bonds"/>
    <property type="evidence" value="ECO:0007669"/>
    <property type="project" value="InterPro"/>
</dbReference>
<dbReference type="EMBL" id="CP007174">
    <property type="protein sequence ID" value="AIF82264.1"/>
    <property type="molecule type" value="Genomic_DNA"/>
</dbReference>
<dbReference type="GeneID" id="41596112"/>
<dbReference type="SUPFAM" id="SSF88713">
    <property type="entry name" value="Glycoside hydrolase/deacetylase"/>
    <property type="match status" value="1"/>
</dbReference>
<dbReference type="STRING" id="1459636.NTE_00182"/>
<proteinExistence type="predicted"/>
<keyword evidence="3" id="KW-0326">Glycosidase</keyword>
<dbReference type="eggNOG" id="arCOG02876">
    <property type="taxonomic scope" value="Archaea"/>
</dbReference>
<dbReference type="InterPro" id="IPR011330">
    <property type="entry name" value="Glyco_hydro/deAcase_b/a-brl"/>
</dbReference>
<evidence type="ECO:0000313" key="3">
    <source>
        <dbReference type="EMBL" id="AIF82264.1"/>
    </source>
</evidence>
<gene>
    <name evidence="3" type="ORF">NTE_00182</name>
</gene>
<dbReference type="PROSITE" id="PS50825">
    <property type="entry name" value="HYR"/>
    <property type="match status" value="1"/>
</dbReference>
<dbReference type="HOGENOM" id="CLU_613395_0_0_2"/>
<keyword evidence="3" id="KW-0858">Xylan degradation</keyword>
<dbReference type="InterPro" id="IPR002509">
    <property type="entry name" value="NODB_dom"/>
</dbReference>
<evidence type="ECO:0000313" key="4">
    <source>
        <dbReference type="Proteomes" id="UP000028194"/>
    </source>
</evidence>